<keyword evidence="3 6" id="KW-0812">Transmembrane</keyword>
<dbReference type="Proteomes" id="UP000242427">
    <property type="component" value="Unassembled WGS sequence"/>
</dbReference>
<evidence type="ECO:0000256" key="3">
    <source>
        <dbReference type="ARBA" id="ARBA00022692"/>
    </source>
</evidence>
<keyword evidence="9" id="KW-1185">Reference proteome</keyword>
<evidence type="ECO:0000313" key="8">
    <source>
        <dbReference type="EMBL" id="PSJ29355.1"/>
    </source>
</evidence>
<feature type="transmembrane region" description="Helical" evidence="6">
    <location>
        <begin position="158"/>
        <end position="177"/>
    </location>
</feature>
<evidence type="ECO:0000313" key="9">
    <source>
        <dbReference type="Proteomes" id="UP000242427"/>
    </source>
</evidence>
<dbReference type="PANTHER" id="PTHR42718">
    <property type="entry name" value="MAJOR FACILITATOR SUPERFAMILY MULTIDRUG TRANSPORTER MFSC"/>
    <property type="match status" value="1"/>
</dbReference>
<dbReference type="SUPFAM" id="SSF103473">
    <property type="entry name" value="MFS general substrate transporter"/>
    <property type="match status" value="1"/>
</dbReference>
<feature type="transmembrane region" description="Helical" evidence="6">
    <location>
        <begin position="26"/>
        <end position="47"/>
    </location>
</feature>
<keyword evidence="2" id="KW-0813">Transport</keyword>
<feature type="transmembrane region" description="Helical" evidence="6">
    <location>
        <begin position="183"/>
        <end position="201"/>
    </location>
</feature>
<feature type="transmembrane region" description="Helical" evidence="6">
    <location>
        <begin position="288"/>
        <end position="311"/>
    </location>
</feature>
<proteinExistence type="predicted"/>
<evidence type="ECO:0000259" key="7">
    <source>
        <dbReference type="PROSITE" id="PS50850"/>
    </source>
</evidence>
<gene>
    <name evidence="8" type="ORF">B7P34_07600</name>
</gene>
<keyword evidence="4 6" id="KW-1133">Transmembrane helix</keyword>
<feature type="transmembrane region" description="Helical" evidence="6">
    <location>
        <begin position="377"/>
        <end position="400"/>
    </location>
</feature>
<organism evidence="8 9">
    <name type="scientific">Streptosporangium nondiastaticum</name>
    <dbReference type="NCBI Taxonomy" id="35764"/>
    <lineage>
        <taxon>Bacteria</taxon>
        <taxon>Bacillati</taxon>
        <taxon>Actinomycetota</taxon>
        <taxon>Actinomycetes</taxon>
        <taxon>Streptosporangiales</taxon>
        <taxon>Streptosporangiaceae</taxon>
        <taxon>Streptosporangium</taxon>
    </lineage>
</organism>
<comment type="caution">
    <text evidence="8">The sequence shown here is derived from an EMBL/GenBank/DDBJ whole genome shotgun (WGS) entry which is preliminary data.</text>
</comment>
<name>A0A9X7JT25_9ACTN</name>
<feature type="transmembrane region" description="Helical" evidence="6">
    <location>
        <begin position="129"/>
        <end position="146"/>
    </location>
</feature>
<protein>
    <recommendedName>
        <fullName evidence="7">Major facilitator superfamily (MFS) profile domain-containing protein</fullName>
    </recommendedName>
</protein>
<dbReference type="OrthoDB" id="9812221at2"/>
<keyword evidence="5 6" id="KW-0472">Membrane</keyword>
<reference evidence="8 9" key="1">
    <citation type="submission" date="2018-03" db="EMBL/GenBank/DDBJ databases">
        <title>Chitinolytic properties of Streptosporangium nondiastaticum TBG75A20.</title>
        <authorList>
            <person name="Gayathri V."/>
            <person name="Shiburaj S."/>
        </authorList>
    </citation>
    <scope>NUCLEOTIDE SEQUENCE [LARGE SCALE GENOMIC DNA]</scope>
    <source>
        <strain evidence="8 9">TBG75A20</strain>
    </source>
</reference>
<dbReference type="AlphaFoldDB" id="A0A9X7JT25"/>
<feature type="transmembrane region" description="Helical" evidence="6">
    <location>
        <begin position="421"/>
        <end position="439"/>
    </location>
</feature>
<evidence type="ECO:0000256" key="6">
    <source>
        <dbReference type="SAM" id="Phobius"/>
    </source>
</evidence>
<dbReference type="Gene3D" id="1.20.1250.20">
    <property type="entry name" value="MFS general substrate transporter like domains"/>
    <property type="match status" value="1"/>
</dbReference>
<evidence type="ECO:0000256" key="1">
    <source>
        <dbReference type="ARBA" id="ARBA00004651"/>
    </source>
</evidence>
<evidence type="ECO:0000256" key="5">
    <source>
        <dbReference type="ARBA" id="ARBA00023136"/>
    </source>
</evidence>
<feature type="transmembrane region" description="Helical" evidence="6">
    <location>
        <begin position="67"/>
        <end position="88"/>
    </location>
</feature>
<dbReference type="GO" id="GO:0005886">
    <property type="term" value="C:plasma membrane"/>
    <property type="evidence" value="ECO:0007669"/>
    <property type="project" value="UniProtKB-SubCell"/>
</dbReference>
<sequence>MTEPAPAGAALGEPAAAADRAGLSPLAWRAVLGCIIAAAMTVLDLAMTSTVLGSIQESMGEPLAKGALVISAYATAELITLSLSAFLTRVFPARTYLVLLVCLFVGGALLSACAWSFESLLVARVVQGAASGAIMPFAYYAIVVLLPGDKHPKAISTFSILVTGSYVLAPVLCITLGEWIGWRALYCVAAPVGALGLWLALPGLRHMRTDASSPLGRKVNAVGAGAAVVGLGCTQYALDSGQERGWFSSAVVNLAVGAAIAAAVLFVVTELRSRHPLVDLRLLRLRPFLTSCVFNVVGGVAVYSSYVLIPVYLTTLGFSAADIATVSLYGGTVQLAIALGLPLLLRRIDTYLVSCTGALMFATAALLPFLAGSSPPYVVIVIALMCRSVGSGLLLAALGLMATRTLSAHQAASGSLLFNMARSLGGSVGAAGCAAFLTIREAYHAHAAGASGVPRVPGVPGVSDTDGAGRSLALHDVFAVAFAILLLLALSLAAGYALRRIRERRAALTTDG</sequence>
<feature type="transmembrane region" description="Helical" evidence="6">
    <location>
        <begin position="250"/>
        <end position="268"/>
    </location>
</feature>
<dbReference type="InterPro" id="IPR020846">
    <property type="entry name" value="MFS_dom"/>
</dbReference>
<feature type="transmembrane region" description="Helical" evidence="6">
    <location>
        <begin position="477"/>
        <end position="498"/>
    </location>
</feature>
<evidence type="ECO:0000256" key="2">
    <source>
        <dbReference type="ARBA" id="ARBA00022448"/>
    </source>
</evidence>
<dbReference type="InterPro" id="IPR036259">
    <property type="entry name" value="MFS_trans_sf"/>
</dbReference>
<dbReference type="EMBL" id="PXWG01000011">
    <property type="protein sequence ID" value="PSJ29355.1"/>
    <property type="molecule type" value="Genomic_DNA"/>
</dbReference>
<feature type="transmembrane region" description="Helical" evidence="6">
    <location>
        <begin position="221"/>
        <end position="238"/>
    </location>
</feature>
<dbReference type="GO" id="GO:0022857">
    <property type="term" value="F:transmembrane transporter activity"/>
    <property type="evidence" value="ECO:0007669"/>
    <property type="project" value="InterPro"/>
</dbReference>
<feature type="transmembrane region" description="Helical" evidence="6">
    <location>
        <begin position="323"/>
        <end position="344"/>
    </location>
</feature>
<evidence type="ECO:0000256" key="4">
    <source>
        <dbReference type="ARBA" id="ARBA00022989"/>
    </source>
</evidence>
<feature type="transmembrane region" description="Helical" evidence="6">
    <location>
        <begin position="95"/>
        <end position="117"/>
    </location>
</feature>
<comment type="subcellular location">
    <subcellularLocation>
        <location evidence="1">Cell membrane</location>
        <topology evidence="1">Multi-pass membrane protein</topology>
    </subcellularLocation>
</comment>
<feature type="transmembrane region" description="Helical" evidence="6">
    <location>
        <begin position="351"/>
        <end position="371"/>
    </location>
</feature>
<feature type="domain" description="Major facilitator superfamily (MFS) profile" evidence="7">
    <location>
        <begin position="30"/>
        <end position="500"/>
    </location>
</feature>
<dbReference type="PROSITE" id="PS50850">
    <property type="entry name" value="MFS"/>
    <property type="match status" value="1"/>
</dbReference>
<dbReference type="PANTHER" id="PTHR42718:SF9">
    <property type="entry name" value="MAJOR FACILITATOR SUPERFAMILY MULTIDRUG TRANSPORTER MFSC"/>
    <property type="match status" value="1"/>
</dbReference>
<dbReference type="Pfam" id="PF07690">
    <property type="entry name" value="MFS_1"/>
    <property type="match status" value="1"/>
</dbReference>
<dbReference type="RefSeq" id="WP_106675035.1">
    <property type="nucleotide sequence ID" value="NZ_PXWG01000011.1"/>
</dbReference>
<dbReference type="InterPro" id="IPR011701">
    <property type="entry name" value="MFS"/>
</dbReference>
<accession>A0A9X7JT25</accession>